<protein>
    <recommendedName>
        <fullName evidence="5">Scaffolding protein</fullName>
    </recommendedName>
</protein>
<dbReference type="EMBL" id="JAVRFI010000010">
    <property type="protein sequence ID" value="MDT0450949.1"/>
    <property type="molecule type" value="Genomic_DNA"/>
</dbReference>
<accession>A0ABU2SRH5</accession>
<evidence type="ECO:0000313" key="3">
    <source>
        <dbReference type="EMBL" id="MDT0450949.1"/>
    </source>
</evidence>
<feature type="coiled-coil region" evidence="1">
    <location>
        <begin position="48"/>
        <end position="82"/>
    </location>
</feature>
<dbReference type="Proteomes" id="UP001180531">
    <property type="component" value="Unassembled WGS sequence"/>
</dbReference>
<feature type="region of interest" description="Disordered" evidence="2">
    <location>
        <begin position="1"/>
        <end position="43"/>
    </location>
</feature>
<sequence>MAEVENTPETPQGAAVSPTEATEVESTPEVEVTPDAGAEGLSGLTAELEASRAETEEMRTALAEAESRAKAAEVALERERAARRNGLPDELVSFLRGESAEELAAEAATLAKYASAGSAGIGTGGLDPTDTGDGGIVARIVRKSREL</sequence>
<keyword evidence="4" id="KW-1185">Reference proteome</keyword>
<evidence type="ECO:0000313" key="4">
    <source>
        <dbReference type="Proteomes" id="UP001180531"/>
    </source>
</evidence>
<keyword evidence="1" id="KW-0175">Coiled coil</keyword>
<reference evidence="3" key="1">
    <citation type="submission" date="2024-05" db="EMBL/GenBank/DDBJ databases">
        <title>30 novel species of actinomycetes from the DSMZ collection.</title>
        <authorList>
            <person name="Nouioui I."/>
        </authorList>
    </citation>
    <scope>NUCLEOTIDE SEQUENCE</scope>
    <source>
        <strain evidence="3">DSM 40473</strain>
    </source>
</reference>
<gene>
    <name evidence="3" type="ORF">RM609_17955</name>
</gene>
<evidence type="ECO:0000256" key="1">
    <source>
        <dbReference type="SAM" id="Coils"/>
    </source>
</evidence>
<name>A0ABU2SRH5_9ACTN</name>
<organism evidence="3 4">
    <name type="scientific">Streptomyces hesseae</name>
    <dbReference type="NCBI Taxonomy" id="3075519"/>
    <lineage>
        <taxon>Bacteria</taxon>
        <taxon>Bacillati</taxon>
        <taxon>Actinomycetota</taxon>
        <taxon>Actinomycetes</taxon>
        <taxon>Kitasatosporales</taxon>
        <taxon>Streptomycetaceae</taxon>
        <taxon>Streptomyces</taxon>
    </lineage>
</organism>
<comment type="caution">
    <text evidence="3">The sequence shown here is derived from an EMBL/GenBank/DDBJ whole genome shotgun (WGS) entry which is preliminary data.</text>
</comment>
<evidence type="ECO:0008006" key="5">
    <source>
        <dbReference type="Google" id="ProtNLM"/>
    </source>
</evidence>
<dbReference type="RefSeq" id="WP_311612084.1">
    <property type="nucleotide sequence ID" value="NZ_JAVRFI010000010.1"/>
</dbReference>
<evidence type="ECO:0000256" key="2">
    <source>
        <dbReference type="SAM" id="MobiDB-lite"/>
    </source>
</evidence>
<proteinExistence type="predicted"/>